<proteinExistence type="predicted"/>
<dbReference type="Pfam" id="PF10419">
    <property type="entry name" value="TFIIIC_sub6"/>
    <property type="match status" value="1"/>
</dbReference>
<reference evidence="3 4" key="1">
    <citation type="submission" date="2017-10" db="EMBL/GenBank/DDBJ databases">
        <title>Development of genomic resources for the powdery mildew, Erysiphe pulchra.</title>
        <authorList>
            <person name="Wadl P.A."/>
            <person name="Mack B.M."/>
            <person name="Moore G."/>
            <person name="Beltz S.B."/>
        </authorList>
    </citation>
    <scope>NUCLEOTIDE SEQUENCE [LARGE SCALE GENOMIC DNA]</scope>
    <source>
        <strain evidence="3">Cflorida</strain>
    </source>
</reference>
<dbReference type="AlphaFoldDB" id="A0A2S4PPK1"/>
<name>A0A2S4PPK1_9PEZI</name>
<feature type="region of interest" description="Disordered" evidence="1">
    <location>
        <begin position="291"/>
        <end position="310"/>
    </location>
</feature>
<dbReference type="EMBL" id="PEDP01001257">
    <property type="protein sequence ID" value="POS83959.1"/>
    <property type="molecule type" value="Genomic_DNA"/>
</dbReference>
<accession>A0A2S4PPK1</accession>
<evidence type="ECO:0000259" key="2">
    <source>
        <dbReference type="Pfam" id="PF10419"/>
    </source>
</evidence>
<evidence type="ECO:0000313" key="4">
    <source>
        <dbReference type="Proteomes" id="UP000237438"/>
    </source>
</evidence>
<dbReference type="Gene3D" id="2.60.40.4370">
    <property type="match status" value="1"/>
</dbReference>
<feature type="compositionally biased region" description="Polar residues" evidence="1">
    <location>
        <begin position="1"/>
        <end position="17"/>
    </location>
</feature>
<feature type="region of interest" description="Disordered" evidence="1">
    <location>
        <begin position="320"/>
        <end position="381"/>
    </location>
</feature>
<evidence type="ECO:0000313" key="3">
    <source>
        <dbReference type="EMBL" id="POS83959.1"/>
    </source>
</evidence>
<comment type="caution">
    <text evidence="3">The sequence shown here is derived from an EMBL/GenBank/DDBJ whole genome shotgun (WGS) entry which is preliminary data.</text>
</comment>
<feature type="domain" description="Transcription factor TFIIIC triple barrel" evidence="2">
    <location>
        <begin position="45"/>
        <end position="213"/>
    </location>
</feature>
<evidence type="ECO:0000256" key="1">
    <source>
        <dbReference type="SAM" id="MobiDB-lite"/>
    </source>
</evidence>
<organism evidence="3 4">
    <name type="scientific">Erysiphe pulchra</name>
    <dbReference type="NCBI Taxonomy" id="225359"/>
    <lineage>
        <taxon>Eukaryota</taxon>
        <taxon>Fungi</taxon>
        <taxon>Dikarya</taxon>
        <taxon>Ascomycota</taxon>
        <taxon>Pezizomycotina</taxon>
        <taxon>Leotiomycetes</taxon>
        <taxon>Erysiphales</taxon>
        <taxon>Erysiphaceae</taxon>
        <taxon>Erysiphe</taxon>
    </lineage>
</organism>
<dbReference type="OrthoDB" id="1877767at2759"/>
<protein>
    <recommendedName>
        <fullName evidence="2">Transcription factor TFIIIC triple barrel domain-containing protein</fullName>
    </recommendedName>
</protein>
<gene>
    <name evidence="3" type="ORF">EPUL_003732</name>
</gene>
<sequence>METESQTQGHSQNTQPKDTFAAACIDLPSDEESEADQWEYEYSNTETETYYLTLDLSTPEVPPTHPPYDDTIRKRTRWLNPSIGRHRRQTPLPPANRTAKIYTLDGRLSPDENETLDKGSEDEMEKKTLPTPEENDQKPKSVQILDLETHIPIVAYDGHVYACNWAENIGTELIFTPSDVDNSSSLPKLRTLRGNVDLLASSTARLVARSLKLTPLEETRNQVVKPRAKNKVLIPVGHAASQQRKNQALFLEKLSLAKEKRGEMDSVTINAKPRLPPRKLRTLFEEKRAQQRAELQKELGRKTASAEEKETARMQIEQMDKEEAEWAGRGDSYTKAGRAGGRPKKVPIGTGDEKISKSTLWSQRNVKGKGKSILSESIDPS</sequence>
<keyword evidence="4" id="KW-1185">Reference proteome</keyword>
<feature type="compositionally biased region" description="Basic and acidic residues" evidence="1">
    <location>
        <begin position="115"/>
        <end position="128"/>
    </location>
</feature>
<dbReference type="InterPro" id="IPR019481">
    <property type="entry name" value="TFIIIC_triple_barrel"/>
</dbReference>
<feature type="region of interest" description="Disordered" evidence="1">
    <location>
        <begin position="84"/>
        <end position="141"/>
    </location>
</feature>
<feature type="region of interest" description="Disordered" evidence="1">
    <location>
        <begin position="1"/>
        <end position="20"/>
    </location>
</feature>
<dbReference type="Proteomes" id="UP000237438">
    <property type="component" value="Unassembled WGS sequence"/>
</dbReference>
<dbReference type="STRING" id="225359.A0A2S4PPK1"/>